<dbReference type="InterPro" id="IPR043519">
    <property type="entry name" value="NT_sf"/>
</dbReference>
<accession>A0A2G8LHY3</accession>
<feature type="domain" description="2'-5'-oligoadenylate synthetase 1" evidence="2">
    <location>
        <begin position="150"/>
        <end position="292"/>
    </location>
</feature>
<dbReference type="GO" id="GO:0005829">
    <property type="term" value="C:cytosol"/>
    <property type="evidence" value="ECO:0007669"/>
    <property type="project" value="TreeGrafter"/>
</dbReference>
<dbReference type="InterPro" id="IPR018952">
    <property type="entry name" value="2-5-oligoAdlate_synth_1_dom2/C"/>
</dbReference>
<dbReference type="EMBL" id="MRZV01000072">
    <property type="protein sequence ID" value="PIK59863.1"/>
    <property type="molecule type" value="Genomic_DNA"/>
</dbReference>
<dbReference type="GO" id="GO:0001730">
    <property type="term" value="F:2'-5'-oligoadenylate synthetase activity"/>
    <property type="evidence" value="ECO:0007669"/>
    <property type="project" value="TreeGrafter"/>
</dbReference>
<dbReference type="Proteomes" id="UP000230750">
    <property type="component" value="Unassembled WGS sequence"/>
</dbReference>
<dbReference type="PROSITE" id="PS50152">
    <property type="entry name" value="25A_SYNTH_3"/>
    <property type="match status" value="1"/>
</dbReference>
<dbReference type="PANTHER" id="PTHR11258:SF11">
    <property type="entry name" value="C2H2-TYPE DOMAIN-CONTAINING PROTEIN"/>
    <property type="match status" value="1"/>
</dbReference>
<dbReference type="AlphaFoldDB" id="A0A2G8LHY3"/>
<dbReference type="GO" id="GO:0016020">
    <property type="term" value="C:membrane"/>
    <property type="evidence" value="ECO:0007669"/>
    <property type="project" value="TreeGrafter"/>
</dbReference>
<gene>
    <name evidence="3" type="ORF">BSL78_03235</name>
</gene>
<dbReference type="GO" id="GO:0005654">
    <property type="term" value="C:nucleoplasm"/>
    <property type="evidence" value="ECO:0007669"/>
    <property type="project" value="TreeGrafter"/>
</dbReference>
<keyword evidence="4" id="KW-1185">Reference proteome</keyword>
<evidence type="ECO:0000313" key="4">
    <source>
        <dbReference type="Proteomes" id="UP000230750"/>
    </source>
</evidence>
<dbReference type="PANTHER" id="PTHR11258">
    <property type="entry name" value="2-5 OLIGOADENYLATE SYNTHETASE"/>
    <property type="match status" value="1"/>
</dbReference>
<evidence type="ECO:0000259" key="2">
    <source>
        <dbReference type="Pfam" id="PF10421"/>
    </source>
</evidence>
<comment type="caution">
    <text evidence="3">The sequence shown here is derived from an EMBL/GenBank/DDBJ whole genome shotgun (WGS) entry which is preliminary data.</text>
</comment>
<dbReference type="Pfam" id="PF10421">
    <property type="entry name" value="OAS1_C"/>
    <property type="match status" value="1"/>
</dbReference>
<name>A0A2G8LHY3_STIJA</name>
<evidence type="ECO:0000256" key="1">
    <source>
        <dbReference type="ARBA" id="ARBA00009526"/>
    </source>
</evidence>
<protein>
    <submittedName>
        <fullName evidence="3">Putative 2'-5'-oligoadenylate synthase 1-like isoform X2</fullName>
    </submittedName>
</protein>
<dbReference type="OrthoDB" id="1885901at2759"/>
<dbReference type="SUPFAM" id="SSF81301">
    <property type="entry name" value="Nucleotidyltransferase"/>
    <property type="match status" value="1"/>
</dbReference>
<dbReference type="Gene3D" id="1.10.1410.20">
    <property type="entry name" value="2'-5'-oligoadenylate synthetase 1, domain 2"/>
    <property type="match status" value="1"/>
</dbReference>
<comment type="similarity">
    <text evidence="1">Belongs to the 2-5A synthase family.</text>
</comment>
<dbReference type="Gene3D" id="3.30.460.10">
    <property type="entry name" value="Beta Polymerase, domain 2"/>
    <property type="match status" value="1"/>
</dbReference>
<dbReference type="Pfam" id="PF18144">
    <property type="entry name" value="SMODS"/>
    <property type="match status" value="1"/>
</dbReference>
<sequence length="329" mass="37131">MSLSQYLRKFADGLAPNQDMLDKAGQATDMIQRVLQDTHGLSVARVVPLGSYAKKTSLGLKMDVDLHVFLNDEMPPFTSAKRKMVQTLRRSYSNVQEGSHAFKLNVNGVDVDVIPTVNMVNKYVREGNTVAENQLANVLYYLKHIAGPNVDKKRDFSTSVSECAVAFEKKHSAFSHAMSRLAKYWGNQHPFNLKGKSSIMEYLGARAAENEESHGSQDLLNAFRRFLNMVEQPQSICVYWDDFYSLADIPQKIMKQRPLLLDPSNPHDNFFQGVSQEQYHLLSHFAKRTLAKLNEAERIGSIPAMFMDDGASRSGKITIFWPKSITSMC</sequence>
<dbReference type="SUPFAM" id="SSF81631">
    <property type="entry name" value="PAP/OAS1 substrate-binding domain"/>
    <property type="match status" value="1"/>
</dbReference>
<dbReference type="GO" id="GO:0003725">
    <property type="term" value="F:double-stranded RNA binding"/>
    <property type="evidence" value="ECO:0007669"/>
    <property type="project" value="TreeGrafter"/>
</dbReference>
<organism evidence="3 4">
    <name type="scientific">Stichopus japonicus</name>
    <name type="common">Sea cucumber</name>
    <dbReference type="NCBI Taxonomy" id="307972"/>
    <lineage>
        <taxon>Eukaryota</taxon>
        <taxon>Metazoa</taxon>
        <taxon>Echinodermata</taxon>
        <taxon>Eleutherozoa</taxon>
        <taxon>Echinozoa</taxon>
        <taxon>Holothuroidea</taxon>
        <taxon>Aspidochirotacea</taxon>
        <taxon>Aspidochirotida</taxon>
        <taxon>Stichopodidae</taxon>
        <taxon>Apostichopus</taxon>
    </lineage>
</organism>
<proteinExistence type="inferred from homology"/>
<reference evidence="3 4" key="1">
    <citation type="journal article" date="2017" name="PLoS Biol.">
        <title>The sea cucumber genome provides insights into morphological evolution and visceral regeneration.</title>
        <authorList>
            <person name="Zhang X."/>
            <person name="Sun L."/>
            <person name="Yuan J."/>
            <person name="Sun Y."/>
            <person name="Gao Y."/>
            <person name="Zhang L."/>
            <person name="Li S."/>
            <person name="Dai H."/>
            <person name="Hamel J.F."/>
            <person name="Liu C."/>
            <person name="Yu Y."/>
            <person name="Liu S."/>
            <person name="Lin W."/>
            <person name="Guo K."/>
            <person name="Jin S."/>
            <person name="Xu P."/>
            <person name="Storey K.B."/>
            <person name="Huan P."/>
            <person name="Zhang T."/>
            <person name="Zhou Y."/>
            <person name="Zhang J."/>
            <person name="Lin C."/>
            <person name="Li X."/>
            <person name="Xing L."/>
            <person name="Huo D."/>
            <person name="Sun M."/>
            <person name="Wang L."/>
            <person name="Mercier A."/>
            <person name="Li F."/>
            <person name="Yang H."/>
            <person name="Xiang J."/>
        </authorList>
    </citation>
    <scope>NUCLEOTIDE SEQUENCE [LARGE SCALE GENOMIC DNA]</scope>
    <source>
        <strain evidence="3">Shaxun</strain>
        <tissue evidence="3">Muscle</tissue>
    </source>
</reference>
<evidence type="ECO:0000313" key="3">
    <source>
        <dbReference type="EMBL" id="PIK59863.1"/>
    </source>
</evidence>